<proteinExistence type="predicted"/>
<dbReference type="Pfam" id="PF13420">
    <property type="entry name" value="Acetyltransf_4"/>
    <property type="match status" value="1"/>
</dbReference>
<evidence type="ECO:0000313" key="2">
    <source>
        <dbReference type="Proteomes" id="UP000248917"/>
    </source>
</evidence>
<sequence>MATYKVLNKQVFSTGSYSIVPIRMEDKYAIMKWRNEQIYHLRQNRPLTEADQDAYFKNVVAKLFDQEYPNQILFSYLEDGKCIGYGGLVHINWIDKNAEISFIMDTALEKDFFSFHWQTYLGLIEKVAFEGLKLHKIFVYAFDLRPHLYETLEKYGFFKDAILNEHCLYDGKFIDAVIHSKLNNTL</sequence>
<dbReference type="AlphaFoldDB" id="A0A326RQN1"/>
<evidence type="ECO:0000313" key="1">
    <source>
        <dbReference type="EMBL" id="PZV82313.1"/>
    </source>
</evidence>
<dbReference type="OrthoDB" id="6290225at2"/>
<protein>
    <submittedName>
        <fullName evidence="1">RimJ/RimL family protein N-acetyltransferase</fullName>
    </submittedName>
</protein>
<dbReference type="Proteomes" id="UP000248917">
    <property type="component" value="Unassembled WGS sequence"/>
</dbReference>
<gene>
    <name evidence="1" type="ORF">CLV31_109174</name>
</gene>
<accession>A0A326RQN1</accession>
<dbReference type="SUPFAM" id="SSF55729">
    <property type="entry name" value="Acyl-CoA N-acyltransferases (Nat)"/>
    <property type="match status" value="1"/>
</dbReference>
<dbReference type="RefSeq" id="WP_111393449.1">
    <property type="nucleotide sequence ID" value="NZ_QKTX01000009.1"/>
</dbReference>
<comment type="caution">
    <text evidence="1">The sequence shown here is derived from an EMBL/GenBank/DDBJ whole genome shotgun (WGS) entry which is preliminary data.</text>
</comment>
<reference evidence="1 2" key="1">
    <citation type="submission" date="2018-06" db="EMBL/GenBank/DDBJ databases">
        <title>Genomic Encyclopedia of Archaeal and Bacterial Type Strains, Phase II (KMG-II): from individual species to whole genera.</title>
        <authorList>
            <person name="Goeker M."/>
        </authorList>
    </citation>
    <scope>NUCLEOTIDE SEQUENCE [LARGE SCALE GENOMIC DNA]</scope>
    <source>
        <strain evidence="1 2">T4</strain>
    </source>
</reference>
<organism evidence="1 2">
    <name type="scientific">Algoriphagus aquaeductus</name>
    <dbReference type="NCBI Taxonomy" id="475299"/>
    <lineage>
        <taxon>Bacteria</taxon>
        <taxon>Pseudomonadati</taxon>
        <taxon>Bacteroidota</taxon>
        <taxon>Cytophagia</taxon>
        <taxon>Cytophagales</taxon>
        <taxon>Cyclobacteriaceae</taxon>
        <taxon>Algoriphagus</taxon>
    </lineage>
</organism>
<keyword evidence="2" id="KW-1185">Reference proteome</keyword>
<dbReference type="EMBL" id="QKTX01000009">
    <property type="protein sequence ID" value="PZV82313.1"/>
    <property type="molecule type" value="Genomic_DNA"/>
</dbReference>
<name>A0A326RQN1_9BACT</name>
<dbReference type="InterPro" id="IPR016181">
    <property type="entry name" value="Acyl_CoA_acyltransferase"/>
</dbReference>
<dbReference type="Gene3D" id="3.40.630.30">
    <property type="match status" value="1"/>
</dbReference>
<dbReference type="GO" id="GO:0016740">
    <property type="term" value="F:transferase activity"/>
    <property type="evidence" value="ECO:0007669"/>
    <property type="project" value="UniProtKB-KW"/>
</dbReference>
<keyword evidence="1" id="KW-0808">Transferase</keyword>